<dbReference type="EMBL" id="JAPMLT010000002">
    <property type="protein sequence ID" value="MCX7569668.1"/>
    <property type="molecule type" value="Genomic_DNA"/>
</dbReference>
<keyword evidence="1" id="KW-1133">Transmembrane helix</keyword>
<evidence type="ECO:0000313" key="2">
    <source>
        <dbReference type="EMBL" id="MCX7569668.1"/>
    </source>
</evidence>
<reference evidence="2 3" key="1">
    <citation type="submission" date="2022-11" db="EMBL/GenBank/DDBJ databases">
        <title>Study of microbial diversity in lake waters.</title>
        <authorList>
            <person name="Zhang J."/>
        </authorList>
    </citation>
    <scope>NUCLEOTIDE SEQUENCE [LARGE SCALE GENOMIC DNA]</scope>
    <source>
        <strain evidence="2 3">DT12</strain>
    </source>
</reference>
<feature type="transmembrane region" description="Helical" evidence="1">
    <location>
        <begin position="12"/>
        <end position="32"/>
    </location>
</feature>
<proteinExistence type="predicted"/>
<evidence type="ECO:0000256" key="1">
    <source>
        <dbReference type="SAM" id="Phobius"/>
    </source>
</evidence>
<name>A0ABT3WYC3_9BACL</name>
<accession>A0ABT3WYC3</accession>
<gene>
    <name evidence="2" type="ORF">OS242_06800</name>
</gene>
<sequence length="67" mass="7731">MNLTQVYRFIERMNLLTAVLVVFLLHLVLYLVLNTDDWLLATVSATATYALVFALAKTYVRKKRGVR</sequence>
<keyword evidence="3" id="KW-1185">Reference proteome</keyword>
<dbReference type="RefSeq" id="WP_267150901.1">
    <property type="nucleotide sequence ID" value="NZ_JAPMLT010000002.1"/>
</dbReference>
<feature type="transmembrane region" description="Helical" evidence="1">
    <location>
        <begin position="38"/>
        <end position="60"/>
    </location>
</feature>
<comment type="caution">
    <text evidence="2">The sequence shown here is derived from an EMBL/GenBank/DDBJ whole genome shotgun (WGS) entry which is preliminary data.</text>
</comment>
<organism evidence="2 3">
    <name type="scientific">Tumebacillus lacus</name>
    <dbReference type="NCBI Taxonomy" id="2995335"/>
    <lineage>
        <taxon>Bacteria</taxon>
        <taxon>Bacillati</taxon>
        <taxon>Bacillota</taxon>
        <taxon>Bacilli</taxon>
        <taxon>Bacillales</taxon>
        <taxon>Alicyclobacillaceae</taxon>
        <taxon>Tumebacillus</taxon>
    </lineage>
</organism>
<evidence type="ECO:0000313" key="3">
    <source>
        <dbReference type="Proteomes" id="UP001208017"/>
    </source>
</evidence>
<keyword evidence="1" id="KW-0812">Transmembrane</keyword>
<dbReference type="Proteomes" id="UP001208017">
    <property type="component" value="Unassembled WGS sequence"/>
</dbReference>
<protein>
    <submittedName>
        <fullName evidence="2">Uncharacterized protein</fullName>
    </submittedName>
</protein>
<keyword evidence="1" id="KW-0472">Membrane</keyword>